<dbReference type="AlphaFoldDB" id="A0A0S2SD09"/>
<dbReference type="KEGG" id="asr:WL1483_84"/>
<evidence type="ECO:0000256" key="1">
    <source>
        <dbReference type="ARBA" id="ARBA00022612"/>
    </source>
</evidence>
<evidence type="ECO:0000313" key="5">
    <source>
        <dbReference type="EMBL" id="ALP39503.1"/>
    </source>
</evidence>
<keyword evidence="1" id="KW-1188">Viral release from host cell</keyword>
<dbReference type="Pfam" id="PF17289">
    <property type="entry name" value="Terminase_6C"/>
    <property type="match status" value="1"/>
</dbReference>
<reference evidence="6" key="1">
    <citation type="submission" date="2015-10" db="EMBL/GenBank/DDBJ databases">
        <title>Complete Genome Sequence of Aeromonas schubertii strain WL1483.</title>
        <authorList>
            <person name="Liu L."/>
        </authorList>
    </citation>
    <scope>NUCLEOTIDE SEQUENCE [LARGE SCALE GENOMIC DNA]</scope>
    <source>
        <strain evidence="6">WL1483</strain>
    </source>
</reference>
<feature type="compositionally biased region" description="Basic and acidic residues" evidence="2">
    <location>
        <begin position="118"/>
        <end position="129"/>
    </location>
</feature>
<reference evidence="5 6" key="2">
    <citation type="journal article" date="2016" name="Genome Announc.">
        <title>Complete Genome Sequence of the Highly Virulent Aeromonas schubertii Strain WL1483, Isolated from Diseased Snakehead Fish (Channa argus) in China.</title>
        <authorList>
            <person name="Liu L."/>
            <person name="Li N."/>
            <person name="Zhang D."/>
            <person name="Fu X."/>
            <person name="Shi C."/>
            <person name="Lin Q."/>
            <person name="Hao G."/>
        </authorList>
    </citation>
    <scope>NUCLEOTIDE SEQUENCE [LARGE SCALE GENOMIC DNA]</scope>
    <source>
        <strain evidence="5 6">WL1483</strain>
    </source>
</reference>
<sequence length="706" mass="79631">MAYTEEVRQTAKRLYLRHWSAREIKEELGLGSVRVVYLWAEKYGWTELLSDEALEDAITRRYQALAAKPKKNHADLAEMDRLISHHVALKAEAVKLAEREQALKARRQATPSDEAGEGDGRRQRGESKPKKGGKKTKNWVNDLGPEDFEGWLASLFPHQLYVREVKNDPAIPRTRNILKSRQIGMTYYFAGEALEDAILTGGNQVFLSATRAQAEIFRSYIINIARKFLGVELTGNPIVLSNGAQLVFCSTSANSAQGYTGNFYADEYFWIKNFKAVTDVATGMGSQSHWRKTFFSTPSSKAHGGYKLWTGDDWKGKDPARQAIEFPTEAELRDGGRVCPDRVWRYILTLEDAVSKGFTLIDIEALREETAIEVFDHLYMCAFVDDEASVFKFQHMERAQTSISNWSDYTPGHPEPFGKREVWLGYDPSRTRDNATLVVVAPPLFPGEKFRVLEKHFWRGMNFRYQADEIEKIAKKFRVTYLGIDVSGVGSGVYDLLQPVFKSTITPINYNVESKARLVLKMVDVVESDRIEWDQEDIEIPLAFMSIKRSTTGGGQLTFRASRSSETGHADVFFAIAHAVDNEPLDTSRRRKSTWAISKRGKHEPQTALSSAGRAAHPQYNRQLALGQLFHGRAHRPHGLDDRLHGRVLQPLGRVLPAAYRPAGTGQSRPRQCAPWRHPDGAAQYGIGPLYQQRRGAPGGDHRLCA</sequence>
<organism evidence="5 6">
    <name type="scientific">Aeromonas schubertii</name>
    <dbReference type="NCBI Taxonomy" id="652"/>
    <lineage>
        <taxon>Bacteria</taxon>
        <taxon>Pseudomonadati</taxon>
        <taxon>Pseudomonadota</taxon>
        <taxon>Gammaproteobacteria</taxon>
        <taxon>Aeromonadales</taxon>
        <taxon>Aeromonadaceae</taxon>
        <taxon>Aeromonas</taxon>
    </lineage>
</organism>
<feature type="domain" description="Terminase ATPase subunit N-terminal" evidence="3">
    <location>
        <begin position="6"/>
        <end position="62"/>
    </location>
</feature>
<dbReference type="Gene3D" id="3.40.50.300">
    <property type="entry name" value="P-loop containing nucleotide triphosphate hydrolases"/>
    <property type="match status" value="1"/>
</dbReference>
<evidence type="ECO:0000259" key="3">
    <source>
        <dbReference type="Pfam" id="PF06056"/>
    </source>
</evidence>
<dbReference type="Proteomes" id="UP000058114">
    <property type="component" value="Chromosome"/>
</dbReference>
<feature type="region of interest" description="Disordered" evidence="2">
    <location>
        <begin position="102"/>
        <end position="139"/>
    </location>
</feature>
<dbReference type="PATRIC" id="fig|652.5.peg.3777"/>
<feature type="domain" description="Terminase large subunit gp17-like C-terminal" evidence="4">
    <location>
        <begin position="425"/>
        <end position="582"/>
    </location>
</feature>
<name>A0A0S2SD09_9GAMM</name>
<dbReference type="InterPro" id="IPR010332">
    <property type="entry name" value="ATPase_terminase-su_N"/>
</dbReference>
<dbReference type="Gene3D" id="3.30.420.240">
    <property type="match status" value="1"/>
</dbReference>
<accession>A0A0S2SD09</accession>
<proteinExistence type="predicted"/>
<evidence type="ECO:0000256" key="2">
    <source>
        <dbReference type="SAM" id="MobiDB-lite"/>
    </source>
</evidence>
<dbReference type="InterPro" id="IPR035421">
    <property type="entry name" value="Terminase_6C"/>
</dbReference>
<dbReference type="EMBL" id="CP013067">
    <property type="protein sequence ID" value="ALP39503.1"/>
    <property type="molecule type" value="Genomic_DNA"/>
</dbReference>
<gene>
    <name evidence="5" type="ORF">WL1483_84</name>
</gene>
<evidence type="ECO:0000259" key="4">
    <source>
        <dbReference type="Pfam" id="PF17289"/>
    </source>
</evidence>
<protein>
    <submittedName>
        <fullName evidence="5">Terminase</fullName>
    </submittedName>
</protein>
<feature type="region of interest" description="Disordered" evidence="2">
    <location>
        <begin position="591"/>
        <end position="615"/>
    </location>
</feature>
<dbReference type="InterPro" id="IPR027417">
    <property type="entry name" value="P-loop_NTPase"/>
</dbReference>
<evidence type="ECO:0000313" key="6">
    <source>
        <dbReference type="Proteomes" id="UP000058114"/>
    </source>
</evidence>
<dbReference type="Pfam" id="PF06056">
    <property type="entry name" value="Terminase_5"/>
    <property type="match status" value="1"/>
</dbReference>
<dbReference type="Pfam" id="PF03237">
    <property type="entry name" value="Terminase_6N"/>
    <property type="match status" value="1"/>
</dbReference>